<feature type="coiled-coil region" evidence="1">
    <location>
        <begin position="64"/>
        <end position="301"/>
    </location>
</feature>
<proteinExistence type="predicted"/>
<feature type="region of interest" description="Disordered" evidence="2">
    <location>
        <begin position="741"/>
        <end position="782"/>
    </location>
</feature>
<evidence type="ECO:0000256" key="2">
    <source>
        <dbReference type="SAM" id="MobiDB-lite"/>
    </source>
</evidence>
<dbReference type="SUPFAM" id="SSF57997">
    <property type="entry name" value="Tropomyosin"/>
    <property type="match status" value="1"/>
</dbReference>
<dbReference type="EMBL" id="AHHD01000323">
    <property type="protein sequence ID" value="EKG15230.1"/>
    <property type="molecule type" value="Genomic_DNA"/>
</dbReference>
<dbReference type="AlphaFoldDB" id="K2SEE5"/>
<feature type="compositionally biased region" description="Polar residues" evidence="2">
    <location>
        <begin position="1"/>
        <end position="19"/>
    </location>
</feature>
<accession>K2SEE5</accession>
<feature type="region of interest" description="Disordered" evidence="2">
    <location>
        <begin position="465"/>
        <end position="487"/>
    </location>
</feature>
<evidence type="ECO:0000256" key="1">
    <source>
        <dbReference type="SAM" id="Coils"/>
    </source>
</evidence>
<dbReference type="OrthoDB" id="3944934at2759"/>
<gene>
    <name evidence="3" type="ORF">MPH_07564</name>
</gene>
<name>K2SEE5_MACPH</name>
<reference evidence="3 4" key="1">
    <citation type="journal article" date="2012" name="BMC Genomics">
        <title>Tools to kill: Genome of one of the most destructive plant pathogenic fungi Macrophomina phaseolina.</title>
        <authorList>
            <person name="Islam M.S."/>
            <person name="Haque M.S."/>
            <person name="Islam M.M."/>
            <person name="Emdad E.M."/>
            <person name="Halim A."/>
            <person name="Hossen Q.M.M."/>
            <person name="Hossain M.Z."/>
            <person name="Ahmed B."/>
            <person name="Rahim S."/>
            <person name="Rahman M.S."/>
            <person name="Alam M.M."/>
            <person name="Hou S."/>
            <person name="Wan X."/>
            <person name="Saito J.A."/>
            <person name="Alam M."/>
        </authorList>
    </citation>
    <scope>NUCLEOTIDE SEQUENCE [LARGE SCALE GENOMIC DNA]</scope>
    <source>
        <strain evidence="3 4">MS6</strain>
    </source>
</reference>
<dbReference type="VEuPathDB" id="FungiDB:MPH_07564"/>
<feature type="compositionally biased region" description="Acidic residues" evidence="2">
    <location>
        <begin position="474"/>
        <end position="485"/>
    </location>
</feature>
<dbReference type="Gene3D" id="1.10.287.1490">
    <property type="match status" value="1"/>
</dbReference>
<dbReference type="InParanoid" id="K2SEE5"/>
<sequence length="782" mass="88240">MASSTPVVSRTATRASNDQTAKRLRPSSASSTPGPAEKKRRTGEPGLELLNAAPERTRDLVPSLEKILEEAKAQREQIHDYKTRMRLYESKVRAMQRVIDDYASGNEVNDELQAQAEKFANQLRKKAEQLEKKDGELAASFNEKTSLKKTVSVLMKQLDAEKKKSGELERVNDKLEERVKSFGDEVAELSIRRKELSKNFTEKKNEVESLRKRLETAEKRLKKAQEDIAAAHEQTEQCRQKIKEAVKPGKAAVQALEKQAGELKKEIKKLSKEDTERGKQIATLEKKVKTVEERLKMAREKKGACDICGNLTFHILLQLLSHFLEEQEPSGAASLVALKDWFEHCLKKFPEFGNFQQRGKDWLLSHPDRLASLGGGSRQEAPENRSAPEADLTRDENCAMCSNEEVAKVVYWAVQACQDPENSAFWHSELFQHIHAWHDSYANLIHVCQAGENLVQADIQRKQKEAAQRQGDTSNDEVDQEEVEEALTSKTPQEEYYIFLFRAQQILKLFAERDMHLLEFGGAFKDLKAKIDTRKKDGVSKWDFQDRLDAGRMLLEERIKFWAETPGDHGVESGESTDCTAISVELPAKLVAMMKDLEDKTKEVQEKTREVNEKKRELEARKEEAAKVRARAAEAHEDCASFSQFTKQVQDFTTLPLQKRYGIPRTVTGAPLIRRDTCHPPTQIQSTFMGFLTKDTHAEEHVGVDQGVANEAQRLSCAESLESCAMKGVCNPDECPSPISEEMADSTAKDIGCDHDGTQPTDDEFGLSQQTKESLLHSGGIQ</sequence>
<feature type="region of interest" description="Disordered" evidence="2">
    <location>
        <begin position="1"/>
        <end position="59"/>
    </location>
</feature>
<organism evidence="3 4">
    <name type="scientific">Macrophomina phaseolina (strain MS6)</name>
    <name type="common">Charcoal rot fungus</name>
    <dbReference type="NCBI Taxonomy" id="1126212"/>
    <lineage>
        <taxon>Eukaryota</taxon>
        <taxon>Fungi</taxon>
        <taxon>Dikarya</taxon>
        <taxon>Ascomycota</taxon>
        <taxon>Pezizomycotina</taxon>
        <taxon>Dothideomycetes</taxon>
        <taxon>Dothideomycetes incertae sedis</taxon>
        <taxon>Botryosphaeriales</taxon>
        <taxon>Botryosphaeriaceae</taxon>
        <taxon>Macrophomina</taxon>
    </lineage>
</organism>
<evidence type="ECO:0000313" key="3">
    <source>
        <dbReference type="EMBL" id="EKG15230.1"/>
    </source>
</evidence>
<protein>
    <submittedName>
        <fullName evidence="3">Uncharacterized protein</fullName>
    </submittedName>
</protein>
<feature type="compositionally biased region" description="Basic and acidic residues" evidence="2">
    <location>
        <begin position="747"/>
        <end position="757"/>
    </location>
</feature>
<comment type="caution">
    <text evidence="3">The sequence shown here is derived from an EMBL/GenBank/DDBJ whole genome shotgun (WGS) entry which is preliminary data.</text>
</comment>
<feature type="coiled-coil region" evidence="1">
    <location>
        <begin position="590"/>
        <end position="638"/>
    </location>
</feature>
<evidence type="ECO:0000313" key="4">
    <source>
        <dbReference type="Proteomes" id="UP000007129"/>
    </source>
</evidence>
<dbReference type="Proteomes" id="UP000007129">
    <property type="component" value="Unassembled WGS sequence"/>
</dbReference>
<keyword evidence="1" id="KW-0175">Coiled coil</keyword>
<dbReference type="HOGENOM" id="CLU_358268_0_0_1"/>